<dbReference type="EC" id="6.1.1.10" evidence="2"/>
<sequence length="519" mass="61188">MSKECNIYITTPVFYASDKPHLGHAFTVVLADVLKRHYTNLGHTVHLMVGTDEHGDKIQQAAKSAKLTPEEFTNRNVAFFRNLWIDLGIKYNRFLRTSDYEHKALVKQIFLQHQDINQVFMDDWKGWYCTPCEESFSDRAIGKEVTCKLGHPLTLRNERTYFLRTRAFKDWLIKEYEDRPEMIQPDKFKKELINNFIKDLDDLSITRLKLNWGIKVPGDENHTIYVWFDALISYLTALNYGNYGKTNTSVFENYWGNPDCKIIQIIGKEIARFHGIYWPIMLKNLGLRSFDTLLIHGWLLMDNEKMSKSKKNVIDPKAVLEIIPREGLRFYLSKLNWLGDSSVRVEDIFNIYNSYLVNTFGNLISRFYGIMSRKYEYRLPDNWYIEDYVEIEQLNIELDDFLDQEYEVDVRNHSISSMIEKVFEFFRSAGKLIEKTKAWELEKGDSLLDTLMVFIYKLLCIGTWALSPILIDTAPKIYSVLNISAKRIGLEYLKQDRLWFKKKINELSENLFPRVKNFA</sequence>
<keyword evidence="6 10" id="KW-0067">ATP-binding</keyword>
<evidence type="ECO:0000256" key="1">
    <source>
        <dbReference type="ARBA" id="ARBA00003314"/>
    </source>
</evidence>
<dbReference type="InterPro" id="IPR014758">
    <property type="entry name" value="Met-tRNA_synth"/>
</dbReference>
<dbReference type="SUPFAM" id="SSF47323">
    <property type="entry name" value="Anticodon-binding domain of a subclass of class I aminoacyl-tRNA synthetases"/>
    <property type="match status" value="1"/>
</dbReference>
<evidence type="ECO:0000256" key="3">
    <source>
        <dbReference type="ARBA" id="ARBA00018753"/>
    </source>
</evidence>
<dbReference type="PANTHER" id="PTHR43326">
    <property type="entry name" value="METHIONYL-TRNA SYNTHETASE"/>
    <property type="match status" value="1"/>
</dbReference>
<dbReference type="InterPro" id="IPR009080">
    <property type="entry name" value="tRNAsynth_Ia_anticodon-bd"/>
</dbReference>
<proteinExistence type="inferred from homology"/>
<protein>
    <recommendedName>
        <fullName evidence="3">Methionine--tRNA ligase</fullName>
        <ecNumber evidence="2">6.1.1.10</ecNumber>
    </recommendedName>
    <alternativeName>
        <fullName evidence="9">Methionyl-tRNA synthetase</fullName>
    </alternativeName>
</protein>
<evidence type="ECO:0000256" key="6">
    <source>
        <dbReference type="ARBA" id="ARBA00022840"/>
    </source>
</evidence>
<comment type="similarity">
    <text evidence="10">Belongs to the class-I aminoacyl-tRNA synthetase family.</text>
</comment>
<keyword evidence="8 10" id="KW-0030">Aminoacyl-tRNA synthetase</keyword>
<gene>
    <name evidence="12" type="ORF">A6V39_02595</name>
</gene>
<keyword evidence="13" id="KW-1185">Reference proteome</keyword>
<evidence type="ECO:0000256" key="8">
    <source>
        <dbReference type="ARBA" id="ARBA00023146"/>
    </source>
</evidence>
<dbReference type="EMBL" id="LWUJ01000011">
    <property type="protein sequence ID" value="OAL10304.1"/>
    <property type="molecule type" value="Genomic_DNA"/>
</dbReference>
<dbReference type="STRING" id="432608.A6V39_02595"/>
<dbReference type="PRINTS" id="PR01041">
    <property type="entry name" value="TRNASYNTHMET"/>
</dbReference>
<dbReference type="InterPro" id="IPR014729">
    <property type="entry name" value="Rossmann-like_a/b/a_fold"/>
</dbReference>
<evidence type="ECO:0000313" key="12">
    <source>
        <dbReference type="EMBL" id="OAL10304.1"/>
    </source>
</evidence>
<evidence type="ECO:0000256" key="9">
    <source>
        <dbReference type="ARBA" id="ARBA00030904"/>
    </source>
</evidence>
<accession>A0A1A9QDX4</accession>
<comment type="function">
    <text evidence="1">Is required not only for elongation of protein synthesis but also for the initiation of all mRNA translation through initiator tRNA(fMet) aminoacylation.</text>
</comment>
<dbReference type="InterPro" id="IPR015413">
    <property type="entry name" value="Methionyl/Leucyl_tRNA_Synth"/>
</dbReference>
<evidence type="ECO:0000313" key="13">
    <source>
        <dbReference type="Proteomes" id="UP000077623"/>
    </source>
</evidence>
<evidence type="ECO:0000259" key="11">
    <source>
        <dbReference type="Pfam" id="PF09334"/>
    </source>
</evidence>
<dbReference type="NCBIfam" id="TIGR00398">
    <property type="entry name" value="metG"/>
    <property type="match status" value="1"/>
</dbReference>
<evidence type="ECO:0000256" key="5">
    <source>
        <dbReference type="ARBA" id="ARBA00022741"/>
    </source>
</evidence>
<dbReference type="Gene3D" id="2.170.220.10">
    <property type="match status" value="1"/>
</dbReference>
<dbReference type="CDD" id="cd00814">
    <property type="entry name" value="MetRS_core"/>
    <property type="match status" value="1"/>
</dbReference>
<dbReference type="PANTHER" id="PTHR43326:SF1">
    <property type="entry name" value="METHIONINE--TRNA LIGASE, MITOCHONDRIAL"/>
    <property type="match status" value="1"/>
</dbReference>
<evidence type="ECO:0000256" key="10">
    <source>
        <dbReference type="RuleBase" id="RU363039"/>
    </source>
</evidence>
<evidence type="ECO:0000256" key="7">
    <source>
        <dbReference type="ARBA" id="ARBA00022917"/>
    </source>
</evidence>
<keyword evidence="5 10" id="KW-0547">Nucleotide-binding</keyword>
<dbReference type="SUPFAM" id="SSF52374">
    <property type="entry name" value="Nucleotidylyl transferase"/>
    <property type="match status" value="1"/>
</dbReference>
<dbReference type="Gene3D" id="3.40.50.620">
    <property type="entry name" value="HUPs"/>
    <property type="match status" value="1"/>
</dbReference>
<evidence type="ECO:0000256" key="4">
    <source>
        <dbReference type="ARBA" id="ARBA00022598"/>
    </source>
</evidence>
<dbReference type="InterPro" id="IPR023457">
    <property type="entry name" value="Met-tRNA_synth_2"/>
</dbReference>
<comment type="caution">
    <text evidence="12">The sequence shown here is derived from an EMBL/GenBank/DDBJ whole genome shotgun (WGS) entry which is preliminary data.</text>
</comment>
<dbReference type="GO" id="GO:0005524">
    <property type="term" value="F:ATP binding"/>
    <property type="evidence" value="ECO:0007669"/>
    <property type="project" value="UniProtKB-KW"/>
</dbReference>
<dbReference type="RefSeq" id="WP_187150150.1">
    <property type="nucleotide sequence ID" value="NZ_LWUJ01000011.1"/>
</dbReference>
<reference evidence="13" key="1">
    <citation type="submission" date="2016-04" db="EMBL/GenBank/DDBJ databases">
        <authorList>
            <person name="Quiroz-Castaneda R.E."/>
            <person name="Martinez-Ocampo F."/>
        </authorList>
    </citation>
    <scope>NUCLEOTIDE SEQUENCE [LARGE SCALE GENOMIC DNA]</scope>
    <source>
        <strain evidence="13">INIFAP01</strain>
    </source>
</reference>
<dbReference type="Proteomes" id="UP000077623">
    <property type="component" value="Unassembled WGS sequence"/>
</dbReference>
<dbReference type="GO" id="GO:0004825">
    <property type="term" value="F:methionine-tRNA ligase activity"/>
    <property type="evidence" value="ECO:0007669"/>
    <property type="project" value="UniProtKB-EC"/>
</dbReference>
<name>A0A1A9QDX4_9MOLU</name>
<dbReference type="AlphaFoldDB" id="A0A1A9QDX4"/>
<evidence type="ECO:0000256" key="2">
    <source>
        <dbReference type="ARBA" id="ARBA00012838"/>
    </source>
</evidence>
<organism evidence="12 13">
    <name type="scientific">Candidatus Mycoplasma haematobovis</name>
    <dbReference type="NCBI Taxonomy" id="432608"/>
    <lineage>
        <taxon>Bacteria</taxon>
        <taxon>Bacillati</taxon>
        <taxon>Mycoplasmatota</taxon>
        <taxon>Mollicutes</taxon>
        <taxon>Mycoplasmataceae</taxon>
        <taxon>Mycoplasma</taxon>
    </lineage>
</organism>
<dbReference type="GO" id="GO:0006431">
    <property type="term" value="P:methionyl-tRNA aminoacylation"/>
    <property type="evidence" value="ECO:0007669"/>
    <property type="project" value="InterPro"/>
</dbReference>
<keyword evidence="7 10" id="KW-0648">Protein biosynthesis</keyword>
<dbReference type="Gene3D" id="1.10.730.10">
    <property type="entry name" value="Isoleucyl-tRNA Synthetase, Domain 1"/>
    <property type="match status" value="1"/>
</dbReference>
<feature type="domain" description="Methionyl/Leucyl tRNA synthetase" evidence="11">
    <location>
        <begin position="7"/>
        <end position="367"/>
    </location>
</feature>
<dbReference type="InterPro" id="IPR033911">
    <property type="entry name" value="MetRS_core"/>
</dbReference>
<keyword evidence="4 10" id="KW-0436">Ligase</keyword>
<dbReference type="Pfam" id="PF09334">
    <property type="entry name" value="tRNA-synt_1g"/>
    <property type="match status" value="1"/>
</dbReference>